<accession>A0A6B0RJC7</accession>
<evidence type="ECO:0000313" key="2">
    <source>
        <dbReference type="EMBL" id="MXQ88124.1"/>
    </source>
</evidence>
<protein>
    <submittedName>
        <fullName evidence="2">Uncharacterized protein</fullName>
    </submittedName>
</protein>
<feature type="region of interest" description="Disordered" evidence="1">
    <location>
        <begin position="1"/>
        <end position="28"/>
    </location>
</feature>
<evidence type="ECO:0000313" key="3">
    <source>
        <dbReference type="Proteomes" id="UP000322234"/>
    </source>
</evidence>
<dbReference type="Proteomes" id="UP000322234">
    <property type="component" value="Unassembled WGS sequence"/>
</dbReference>
<organism evidence="2 3">
    <name type="scientific">Bos mutus</name>
    <name type="common">wild yak</name>
    <dbReference type="NCBI Taxonomy" id="72004"/>
    <lineage>
        <taxon>Eukaryota</taxon>
        <taxon>Metazoa</taxon>
        <taxon>Chordata</taxon>
        <taxon>Craniata</taxon>
        <taxon>Vertebrata</taxon>
        <taxon>Euteleostomi</taxon>
        <taxon>Mammalia</taxon>
        <taxon>Eutheria</taxon>
        <taxon>Laurasiatheria</taxon>
        <taxon>Artiodactyla</taxon>
        <taxon>Ruminantia</taxon>
        <taxon>Pecora</taxon>
        <taxon>Bovidae</taxon>
        <taxon>Bovinae</taxon>
        <taxon>Bos</taxon>
    </lineage>
</organism>
<keyword evidence="3" id="KW-1185">Reference proteome</keyword>
<comment type="caution">
    <text evidence="2">The sequence shown here is derived from an EMBL/GenBank/DDBJ whole genome shotgun (WGS) entry which is preliminary data.</text>
</comment>
<dbReference type="AlphaFoldDB" id="A0A6B0RJC7"/>
<gene>
    <name evidence="2" type="ORF">E5288_WYG017120</name>
</gene>
<sequence length="267" mass="29004">MELGLLSGDQLVPGKGSRISEEPDIREETPSLQVSLLLTMKLEFPWSPPNHEEANLEGRKLGTLGGNPLKTTQTCISQTGAQLGLPGIYRQVKGASCSPSHVEDGEEEHASYIGIERFWKSTEGGNSDASDGRGCQSGSKEGEKKCEFTAKRGVHKFPSDYQMRVIYGQGKMRQAPNQDRAPPESLLEAATTMSIGCFIATLDSAHNAVQQDKNYPRHGRGEPRAQELSYGMAVFVRGAKGEKGPSATLTLTAEGQVLERMSEHEQT</sequence>
<feature type="compositionally biased region" description="Basic and acidic residues" evidence="1">
    <location>
        <begin position="18"/>
        <end position="28"/>
    </location>
</feature>
<proteinExistence type="predicted"/>
<name>A0A6B0RJC7_9CETA</name>
<dbReference type="EMBL" id="VBQZ03000044">
    <property type="protein sequence ID" value="MXQ88124.1"/>
    <property type="molecule type" value="Genomic_DNA"/>
</dbReference>
<evidence type="ECO:0000256" key="1">
    <source>
        <dbReference type="SAM" id="MobiDB-lite"/>
    </source>
</evidence>
<reference evidence="2" key="1">
    <citation type="submission" date="2019-10" db="EMBL/GenBank/DDBJ databases">
        <title>The sequence and de novo assembly of the wild yak genome.</title>
        <authorList>
            <person name="Liu Y."/>
        </authorList>
    </citation>
    <scope>NUCLEOTIDE SEQUENCE [LARGE SCALE GENOMIC DNA]</scope>
    <source>
        <strain evidence="2">WY2019</strain>
    </source>
</reference>
<feature type="region of interest" description="Disordered" evidence="1">
    <location>
        <begin position="123"/>
        <end position="142"/>
    </location>
</feature>